<organism evidence="2">
    <name type="scientific">mine drainage metagenome</name>
    <dbReference type="NCBI Taxonomy" id="410659"/>
    <lineage>
        <taxon>unclassified sequences</taxon>
        <taxon>metagenomes</taxon>
        <taxon>ecological metagenomes</taxon>
    </lineage>
</organism>
<reference evidence="2" key="2">
    <citation type="journal article" date="2014" name="ISME J.">
        <title>Microbial stratification in low pH oxic and suboxic macroscopic growths along an acid mine drainage.</title>
        <authorList>
            <person name="Mendez-Garcia C."/>
            <person name="Mesa V."/>
            <person name="Sprenger R.R."/>
            <person name="Richter M."/>
            <person name="Diez M.S."/>
            <person name="Solano J."/>
            <person name="Bargiela R."/>
            <person name="Golyshina O.V."/>
            <person name="Manteca A."/>
            <person name="Ramos J.L."/>
            <person name="Gallego J.R."/>
            <person name="Llorente I."/>
            <person name="Martins Dos Santos V.A."/>
            <person name="Jensen O.N."/>
            <person name="Pelaez A.I."/>
            <person name="Sanchez J."/>
            <person name="Ferrer M."/>
        </authorList>
    </citation>
    <scope>NUCLEOTIDE SEQUENCE</scope>
</reference>
<feature type="compositionally biased region" description="Basic and acidic residues" evidence="1">
    <location>
        <begin position="34"/>
        <end position="45"/>
    </location>
</feature>
<protein>
    <submittedName>
        <fullName evidence="2">Transposase</fullName>
    </submittedName>
</protein>
<accession>T1C3C8</accession>
<gene>
    <name evidence="2" type="ORF">B1A_10079</name>
</gene>
<feature type="region of interest" description="Disordered" evidence="1">
    <location>
        <begin position="1"/>
        <end position="45"/>
    </location>
</feature>
<evidence type="ECO:0000256" key="1">
    <source>
        <dbReference type="SAM" id="MobiDB-lite"/>
    </source>
</evidence>
<reference evidence="2" key="1">
    <citation type="submission" date="2013-08" db="EMBL/GenBank/DDBJ databases">
        <authorList>
            <person name="Mendez C."/>
            <person name="Richter M."/>
            <person name="Ferrer M."/>
            <person name="Sanchez J."/>
        </authorList>
    </citation>
    <scope>NUCLEOTIDE SEQUENCE</scope>
</reference>
<dbReference type="EMBL" id="AUZX01007175">
    <property type="protein sequence ID" value="EQD60580.1"/>
    <property type="molecule type" value="Genomic_DNA"/>
</dbReference>
<feature type="non-terminal residue" evidence="2">
    <location>
        <position position="73"/>
    </location>
</feature>
<sequence>MRRERIYSSMLSSWRKQRDQAAEEALAPQRRGRKPEPARSERERIAQLEREKARLEGELARARTIIEVQKKLC</sequence>
<comment type="caution">
    <text evidence="2">The sequence shown here is derived from an EMBL/GenBank/DDBJ whole genome shotgun (WGS) entry which is preliminary data.</text>
</comment>
<name>T1C3C8_9ZZZZ</name>
<dbReference type="AlphaFoldDB" id="T1C3C8"/>
<proteinExistence type="predicted"/>
<evidence type="ECO:0000313" key="2">
    <source>
        <dbReference type="EMBL" id="EQD60580.1"/>
    </source>
</evidence>